<dbReference type="GO" id="GO:0003677">
    <property type="term" value="F:DNA binding"/>
    <property type="evidence" value="ECO:0007669"/>
    <property type="project" value="InterPro"/>
</dbReference>
<comment type="caution">
    <text evidence="3">The sequence shown here is derived from an EMBL/GenBank/DDBJ whole genome shotgun (WGS) entry which is preliminary data.</text>
</comment>
<evidence type="ECO:0000313" key="3">
    <source>
        <dbReference type="EMBL" id="RMO94899.1"/>
    </source>
</evidence>
<dbReference type="Proteomes" id="UP000279372">
    <property type="component" value="Unassembled WGS sequence"/>
</dbReference>
<dbReference type="Pfam" id="PF20432">
    <property type="entry name" value="Xre-like-HTH"/>
    <property type="match status" value="1"/>
</dbReference>
<proteinExistence type="predicted"/>
<dbReference type="InterPro" id="IPR046847">
    <property type="entry name" value="Xre-like_HTH"/>
</dbReference>
<name>A0A3M3ZL47_9PSED</name>
<dbReference type="EMBL" id="RBQB01000063">
    <property type="protein sequence ID" value="RMO94899.1"/>
    <property type="molecule type" value="Genomic_DNA"/>
</dbReference>
<gene>
    <name evidence="3" type="ORF">ALQ33_101245</name>
</gene>
<feature type="domain" description="Antitoxin Xre-like helix-turn-helix" evidence="2">
    <location>
        <begin position="89"/>
        <end position="149"/>
    </location>
</feature>
<accession>A0A3M3ZL47</accession>
<feature type="domain" description="Antitoxin Xre/MbcA/ParS-like toxin-binding" evidence="1">
    <location>
        <begin position="155"/>
        <end position="202"/>
    </location>
</feature>
<dbReference type="InterPro" id="IPR024467">
    <property type="entry name" value="Xre/MbcA/ParS-like_toxin-bd"/>
</dbReference>
<evidence type="ECO:0000313" key="4">
    <source>
        <dbReference type="Proteomes" id="UP000279372"/>
    </source>
</evidence>
<evidence type="ECO:0000259" key="1">
    <source>
        <dbReference type="Pfam" id="PF09722"/>
    </source>
</evidence>
<reference evidence="3 4" key="1">
    <citation type="submission" date="2018-08" db="EMBL/GenBank/DDBJ databases">
        <title>Recombination of ecologically and evolutionarily significant loci maintains genetic cohesion in the Pseudomonas syringae species complex.</title>
        <authorList>
            <person name="Dillon M."/>
            <person name="Thakur S."/>
            <person name="Almeida R.N.D."/>
            <person name="Weir B.S."/>
            <person name="Guttman D.S."/>
        </authorList>
    </citation>
    <scope>NUCLEOTIDE SEQUENCE [LARGE SCALE GENOMIC DNA]</scope>
    <source>
        <strain evidence="3 4">ICMP 8902</strain>
    </source>
</reference>
<dbReference type="Pfam" id="PF09722">
    <property type="entry name" value="Xre_MbcA_ParS_C"/>
    <property type="match status" value="1"/>
</dbReference>
<sequence length="204" mass="22240">MSSNAASRQNRPDPSGCDIQGHDFSTALKAILGNILTLEHNLVWVRLLGRLSTGLLIVTFATRLSERRQAAAGFWLLASQLSQRSETQRLAQIQAGFAPAWVRTMRDAFALNPQQMESLFNLSASTLERRQRQQQSVGAIASERLDRVAMLASHALRIFVTPECAGRWMITANPALAGHTPLQACETGIGSAQAHRTLAALEPA</sequence>
<dbReference type="AlphaFoldDB" id="A0A3M3ZL47"/>
<protein>
    <submittedName>
        <fullName evidence="3">Putative toxin-antitoxin system antitoxin component</fullName>
    </submittedName>
</protein>
<evidence type="ECO:0000259" key="2">
    <source>
        <dbReference type="Pfam" id="PF20432"/>
    </source>
</evidence>
<organism evidence="3 4">
    <name type="scientific">Pseudomonas syringae pv. philadelphi</name>
    <dbReference type="NCBI Taxonomy" id="251706"/>
    <lineage>
        <taxon>Bacteria</taxon>
        <taxon>Pseudomonadati</taxon>
        <taxon>Pseudomonadota</taxon>
        <taxon>Gammaproteobacteria</taxon>
        <taxon>Pseudomonadales</taxon>
        <taxon>Pseudomonadaceae</taxon>
        <taxon>Pseudomonas</taxon>
    </lineage>
</organism>